<keyword evidence="5" id="KW-0862">Zinc</keyword>
<keyword evidence="4" id="KW-0479">Metal-binding</keyword>
<dbReference type="InterPro" id="IPR013154">
    <property type="entry name" value="ADH-like_N"/>
</dbReference>
<evidence type="ECO:0000256" key="2">
    <source>
        <dbReference type="ARBA" id="ARBA00008072"/>
    </source>
</evidence>
<evidence type="ECO:0000256" key="4">
    <source>
        <dbReference type="ARBA" id="ARBA00022723"/>
    </source>
</evidence>
<dbReference type="InterPro" id="IPR013149">
    <property type="entry name" value="ADH-like_C"/>
</dbReference>
<keyword evidence="10" id="KW-1185">Reference proteome</keyword>
<dbReference type="PANTHER" id="PTHR42940:SF3">
    <property type="entry name" value="ALCOHOL DEHYDROGENASE 1-RELATED"/>
    <property type="match status" value="1"/>
</dbReference>
<proteinExistence type="inferred from homology"/>
<dbReference type="GO" id="GO:0046872">
    <property type="term" value="F:metal ion binding"/>
    <property type="evidence" value="ECO:0007669"/>
    <property type="project" value="UniProtKB-KW"/>
</dbReference>
<dbReference type="EC" id="1.1.1.1" evidence="3"/>
<evidence type="ECO:0000313" key="10">
    <source>
        <dbReference type="Proteomes" id="UP000217199"/>
    </source>
</evidence>
<comment type="cofactor">
    <cofactor evidence="1">
        <name>Zn(2+)</name>
        <dbReference type="ChEBI" id="CHEBI:29105"/>
    </cofactor>
</comment>
<keyword evidence="6" id="KW-0560">Oxidoreductase</keyword>
<dbReference type="GO" id="GO:0004022">
    <property type="term" value="F:alcohol dehydrogenase (NAD+) activity"/>
    <property type="evidence" value="ECO:0007669"/>
    <property type="project" value="UniProtKB-EC"/>
</dbReference>
<dbReference type="PANTHER" id="PTHR42940">
    <property type="entry name" value="ALCOHOL DEHYDROGENASE 1-RELATED"/>
    <property type="match status" value="1"/>
</dbReference>
<evidence type="ECO:0000256" key="3">
    <source>
        <dbReference type="ARBA" id="ARBA00013190"/>
    </source>
</evidence>
<dbReference type="SUPFAM" id="SSF51735">
    <property type="entry name" value="NAD(P)-binding Rossmann-fold domains"/>
    <property type="match status" value="1"/>
</dbReference>
<evidence type="ECO:0000256" key="1">
    <source>
        <dbReference type="ARBA" id="ARBA00001947"/>
    </source>
</evidence>
<dbReference type="FunFam" id="3.40.50.720:FF:000039">
    <property type="entry name" value="Alcohol dehydrogenase AdhP"/>
    <property type="match status" value="1"/>
</dbReference>
<dbReference type="CDD" id="cd08297">
    <property type="entry name" value="CAD3"/>
    <property type="match status" value="1"/>
</dbReference>
<comment type="caution">
    <text evidence="9">The sequence shown here is derived from an EMBL/GenBank/DDBJ whole genome shotgun (WGS) entry which is preliminary data.</text>
</comment>
<dbReference type="OrthoDB" id="1879366at2759"/>
<sequence length="361" mass="37766">MATLEPIPSTQKAYVLSEPGGSLKFVTDHPVPSVSSLAPGQCLIKVLYSGVCSTDLSVRENAFAAFGLSRPNIVGGHEGVGIVVAIAEHTKSDAVKLGDRVGIKWIAESCGLCELCLKGLETLCHKHKSSGATVDGTFCEYTVSYVDWLTLIPEKLPSPDAAGFMCAGVTAYASLLQCNCHIGDWIAISGAGGGLGHLAIQYAVVMGLNVIAIDSGSEKRELCLSLGAHSFVDFRTSSDIASDVRIAAEGAGVHSALIYAGGNDAYAQAAAYLRSNGCLVAVGIPKGEILSLPVVLLVARGLVIKGIMAGNRQHAIEAINLAASGKIICRFTYRGLSELEKVYDEMSKGQITGRIILDISK</sequence>
<dbReference type="Pfam" id="PF08240">
    <property type="entry name" value="ADH_N"/>
    <property type="match status" value="1"/>
</dbReference>
<dbReference type="EMBL" id="NBII01000006">
    <property type="protein sequence ID" value="PAV17986.1"/>
    <property type="molecule type" value="Genomic_DNA"/>
</dbReference>
<evidence type="ECO:0000256" key="5">
    <source>
        <dbReference type="ARBA" id="ARBA00022833"/>
    </source>
</evidence>
<comment type="similarity">
    <text evidence="2">Belongs to the zinc-containing alcohol dehydrogenase family.</text>
</comment>
<protein>
    <recommendedName>
        <fullName evidence="3">alcohol dehydrogenase</fullName>
        <ecNumber evidence="3">1.1.1.1</ecNumber>
    </recommendedName>
</protein>
<accession>A0A286UEG3</accession>
<dbReference type="Gene3D" id="3.90.180.10">
    <property type="entry name" value="Medium-chain alcohol dehydrogenases, catalytic domain"/>
    <property type="match status" value="1"/>
</dbReference>
<dbReference type="Gene3D" id="3.40.50.720">
    <property type="entry name" value="NAD(P)-binding Rossmann-like Domain"/>
    <property type="match status" value="1"/>
</dbReference>
<dbReference type="STRING" id="2282107.A0A286UEG3"/>
<dbReference type="SMART" id="SM00829">
    <property type="entry name" value="PKS_ER"/>
    <property type="match status" value="1"/>
</dbReference>
<dbReference type="Pfam" id="PF00107">
    <property type="entry name" value="ADH_zinc_N"/>
    <property type="match status" value="1"/>
</dbReference>
<reference evidence="9 10" key="1">
    <citation type="journal article" date="2017" name="Mol. Ecol.">
        <title>Comparative and population genomic landscape of Phellinus noxius: A hypervariable fungus causing root rot in trees.</title>
        <authorList>
            <person name="Chung C.L."/>
            <person name="Lee T.J."/>
            <person name="Akiba M."/>
            <person name="Lee H.H."/>
            <person name="Kuo T.H."/>
            <person name="Liu D."/>
            <person name="Ke H.M."/>
            <person name="Yokoi T."/>
            <person name="Roa M.B."/>
            <person name="Lu M.J."/>
            <person name="Chang Y.Y."/>
            <person name="Ann P.J."/>
            <person name="Tsai J.N."/>
            <person name="Chen C.Y."/>
            <person name="Tzean S.S."/>
            <person name="Ota Y."/>
            <person name="Hattori T."/>
            <person name="Sahashi N."/>
            <person name="Liou R.F."/>
            <person name="Kikuchi T."/>
            <person name="Tsai I.J."/>
        </authorList>
    </citation>
    <scope>NUCLEOTIDE SEQUENCE [LARGE SCALE GENOMIC DNA]</scope>
    <source>
        <strain evidence="9 10">FFPRI411160</strain>
    </source>
</reference>
<dbReference type="InterPro" id="IPR036291">
    <property type="entry name" value="NAD(P)-bd_dom_sf"/>
</dbReference>
<gene>
    <name evidence="9" type="ORF">PNOK_0647200</name>
</gene>
<evidence type="ECO:0000256" key="7">
    <source>
        <dbReference type="ARBA" id="ARBA00023027"/>
    </source>
</evidence>
<dbReference type="Proteomes" id="UP000217199">
    <property type="component" value="Unassembled WGS sequence"/>
</dbReference>
<dbReference type="InParanoid" id="A0A286UEG3"/>
<feature type="domain" description="Enoyl reductase (ER)" evidence="8">
    <location>
        <begin position="20"/>
        <end position="357"/>
    </location>
</feature>
<keyword evidence="7" id="KW-0520">NAD</keyword>
<dbReference type="InterPro" id="IPR020843">
    <property type="entry name" value="ER"/>
</dbReference>
<dbReference type="InterPro" id="IPR011032">
    <property type="entry name" value="GroES-like_sf"/>
</dbReference>
<evidence type="ECO:0000259" key="8">
    <source>
        <dbReference type="SMART" id="SM00829"/>
    </source>
</evidence>
<evidence type="ECO:0000313" key="9">
    <source>
        <dbReference type="EMBL" id="PAV17986.1"/>
    </source>
</evidence>
<evidence type="ECO:0000256" key="6">
    <source>
        <dbReference type="ARBA" id="ARBA00023002"/>
    </source>
</evidence>
<dbReference type="AlphaFoldDB" id="A0A286UEG3"/>
<organism evidence="9 10">
    <name type="scientific">Pyrrhoderma noxium</name>
    <dbReference type="NCBI Taxonomy" id="2282107"/>
    <lineage>
        <taxon>Eukaryota</taxon>
        <taxon>Fungi</taxon>
        <taxon>Dikarya</taxon>
        <taxon>Basidiomycota</taxon>
        <taxon>Agaricomycotina</taxon>
        <taxon>Agaricomycetes</taxon>
        <taxon>Hymenochaetales</taxon>
        <taxon>Hymenochaetaceae</taxon>
        <taxon>Pyrrhoderma</taxon>
    </lineage>
</organism>
<dbReference type="GO" id="GO:0005737">
    <property type="term" value="C:cytoplasm"/>
    <property type="evidence" value="ECO:0007669"/>
    <property type="project" value="TreeGrafter"/>
</dbReference>
<name>A0A286UEG3_9AGAM</name>
<dbReference type="SUPFAM" id="SSF50129">
    <property type="entry name" value="GroES-like"/>
    <property type="match status" value="1"/>
</dbReference>